<organism evidence="6 7">
    <name type="scientific">Branchiostoma lanceolatum</name>
    <name type="common">Common lancelet</name>
    <name type="synonym">Amphioxus lanceolatum</name>
    <dbReference type="NCBI Taxonomy" id="7740"/>
    <lineage>
        <taxon>Eukaryota</taxon>
        <taxon>Metazoa</taxon>
        <taxon>Chordata</taxon>
        <taxon>Cephalochordata</taxon>
        <taxon>Leptocardii</taxon>
        <taxon>Amphioxiformes</taxon>
        <taxon>Branchiostomatidae</taxon>
        <taxon>Branchiostoma</taxon>
    </lineage>
</organism>
<feature type="coiled-coil region" evidence="4">
    <location>
        <begin position="134"/>
        <end position="280"/>
    </location>
</feature>
<feature type="compositionally biased region" description="Basic and acidic residues" evidence="5">
    <location>
        <begin position="873"/>
        <end position="889"/>
    </location>
</feature>
<dbReference type="AlphaFoldDB" id="A0A8S4MME2"/>
<proteinExistence type="predicted"/>
<feature type="compositionally biased region" description="Basic and acidic residues" evidence="5">
    <location>
        <begin position="1"/>
        <end position="11"/>
    </location>
</feature>
<feature type="compositionally biased region" description="Polar residues" evidence="5">
    <location>
        <begin position="822"/>
        <end position="833"/>
    </location>
</feature>
<evidence type="ECO:0000256" key="5">
    <source>
        <dbReference type="SAM" id="MobiDB-lite"/>
    </source>
</evidence>
<feature type="compositionally biased region" description="Basic and acidic residues" evidence="5">
    <location>
        <begin position="571"/>
        <end position="580"/>
    </location>
</feature>
<feature type="compositionally biased region" description="Polar residues" evidence="5">
    <location>
        <begin position="790"/>
        <end position="810"/>
    </location>
</feature>
<feature type="compositionally biased region" description="Basic and acidic residues" evidence="5">
    <location>
        <begin position="628"/>
        <end position="637"/>
    </location>
</feature>
<feature type="region of interest" description="Disordered" evidence="5">
    <location>
        <begin position="451"/>
        <end position="653"/>
    </location>
</feature>
<evidence type="ECO:0000256" key="1">
    <source>
        <dbReference type="ARBA" id="ARBA00004170"/>
    </source>
</evidence>
<evidence type="ECO:0000256" key="2">
    <source>
        <dbReference type="ARBA" id="ARBA00022553"/>
    </source>
</evidence>
<keyword evidence="3" id="KW-0472">Membrane</keyword>
<comment type="subcellular location">
    <subcellularLocation>
        <location evidence="1">Membrane</location>
        <topology evidence="1">Peripheral membrane protein</topology>
    </subcellularLocation>
</comment>
<feature type="region of interest" description="Disordered" evidence="5">
    <location>
        <begin position="668"/>
        <end position="687"/>
    </location>
</feature>
<evidence type="ECO:0000256" key="4">
    <source>
        <dbReference type="SAM" id="Coils"/>
    </source>
</evidence>
<dbReference type="InterPro" id="IPR043441">
    <property type="entry name" value="Tjap1/BEGAIN"/>
</dbReference>
<keyword evidence="7" id="KW-1185">Reference proteome</keyword>
<evidence type="ECO:0000313" key="7">
    <source>
        <dbReference type="Proteomes" id="UP000838412"/>
    </source>
</evidence>
<evidence type="ECO:0000313" key="6">
    <source>
        <dbReference type="EMBL" id="CAH1277080.1"/>
    </source>
</evidence>
<feature type="compositionally biased region" description="Polar residues" evidence="5">
    <location>
        <begin position="532"/>
        <end position="552"/>
    </location>
</feature>
<dbReference type="GO" id="GO:0016020">
    <property type="term" value="C:membrane"/>
    <property type="evidence" value="ECO:0007669"/>
    <property type="project" value="UniProtKB-SubCell"/>
</dbReference>
<feature type="compositionally biased region" description="Basic residues" evidence="5">
    <location>
        <begin position="847"/>
        <end position="866"/>
    </location>
</feature>
<dbReference type="OrthoDB" id="10068192at2759"/>
<feature type="region of interest" description="Disordered" evidence="5">
    <location>
        <begin position="702"/>
        <end position="1013"/>
    </location>
</feature>
<dbReference type="EMBL" id="CAKMNS010000152">
    <property type="protein sequence ID" value="CAH1277080.1"/>
    <property type="molecule type" value="Genomic_DNA"/>
</dbReference>
<feature type="region of interest" description="Disordered" evidence="5">
    <location>
        <begin position="388"/>
        <end position="438"/>
    </location>
</feature>
<feature type="compositionally biased region" description="Polar residues" evidence="5">
    <location>
        <begin position="748"/>
        <end position="761"/>
    </location>
</feature>
<name>A0A8S4MME2_BRALA</name>
<feature type="compositionally biased region" description="Basic and acidic residues" evidence="5">
    <location>
        <begin position="733"/>
        <end position="743"/>
    </location>
</feature>
<dbReference type="PANTHER" id="PTHR28664">
    <property type="entry name" value="TIGHT JUNCTION-ASSOCIATED PROTEIN 1"/>
    <property type="match status" value="1"/>
</dbReference>
<dbReference type="Proteomes" id="UP000838412">
    <property type="component" value="Unassembled WGS sequence"/>
</dbReference>
<reference evidence="6" key="1">
    <citation type="submission" date="2022-01" db="EMBL/GenBank/DDBJ databases">
        <authorList>
            <person name="Braso-Vives M."/>
        </authorList>
    </citation>
    <scope>NUCLEOTIDE SEQUENCE</scope>
</reference>
<sequence>MFHQATDKDGGLKGFRPPQPPVRDEGYYVSVDCKDALTFSGIPEMCERTFQVAAPGLHAPMLARCPVMLFYQVSDDPPGQAAGMAEKCKNFLTSKTCNKDSITKLCTNVPSCSAKYREQAEEIRKRMVYSSHRIEVMESEFLEIRENLEDELNDTAEELQSLKDKFYRLERSHKSLQRVNQDLEEKLLSMAAQSERTKASLNRDILEMTEKLMNTRLALNQLEESNDRYRKECNLAAQLLQCNPHNFVSPKFSSLPPELQERLQQHMEQVTKNHRKAKASQSAPGAPEDAVVPTAVLAEVLQKPHPVRTVRGVGARREKILFDACVQTNPEDIDQGQGKVIKAKPLRFTAYGVDMGNTSLREDTKTTETGKPTGEWRPIRLTEGQAAAKETPKVRAFMPISRGKDTGQNLEQKPRQTLDAQRPSAPAPQPTQGGDAGHGAQVRLLENVNGNWESQEGAEARKVYSRVVGSSHTSPTKARKKEADQVSIGSNKGRTKKIGPATEETEPLLDGKNCGSSDGANSTVTVKREKIPSSQSRGMKSEADQTQIGSNRQRVKKIGPQGADGEETEPLLEKGAERNGDPGGKSYVKKGHPQTKMSRDIKVESGSTFEGSTKGKARKDETEETEPLLEKGSNRISEEDDGTNSVIHVKEKKPVAFPQATELSTVAGRARNTASVGEETVPLLEDGHERACELNDDSIVEVKEKRPTAGPQSKVMRPEQTAAVGVKVKVKKTVSETEEKPLIDLESNLETQDKVNGSDPSPQAEGPSLLSESTEMKPEADQAPVDSATLKASSVSDPQNPDLPQTSSPTFAPETKDAKPPSESTTPGTQQSGARPKSTVKKTGGTKVKKVTKTGAKKTGTKKKVKTAAASGEKSDKVKENGSPTKDKQNSSPTQVRQEGSDEPESQQHLGKDNTISKDNSDVGEATQKCHPKDSQTSQGVHKDAEQNTEEENKGAESRQEGSPDKEPVEDSPVGSQAEKEGTEEAPSEEEERAPRRRNSLEAAQLTGSLLDF</sequence>
<feature type="region of interest" description="Disordered" evidence="5">
    <location>
        <begin position="1"/>
        <end position="21"/>
    </location>
</feature>
<protein>
    <submittedName>
        <fullName evidence="6">BEGAIN protein</fullName>
    </submittedName>
</protein>
<keyword evidence="2" id="KW-0597">Phosphoprotein</keyword>
<feature type="compositionally biased region" description="Basic and acidic residues" evidence="5">
    <location>
        <begin position="941"/>
        <end position="969"/>
    </location>
</feature>
<feature type="compositionally biased region" description="Basic and acidic residues" evidence="5">
    <location>
        <begin position="910"/>
        <end position="921"/>
    </location>
</feature>
<keyword evidence="4" id="KW-0175">Coiled coil</keyword>
<evidence type="ECO:0000256" key="3">
    <source>
        <dbReference type="ARBA" id="ARBA00023136"/>
    </source>
</evidence>
<dbReference type="PANTHER" id="PTHR28664:SF4">
    <property type="entry name" value="TIGHT JUNCTION-ASSOCIATED PROTEIN 1"/>
    <property type="match status" value="1"/>
</dbReference>
<comment type="caution">
    <text evidence="6">The sequence shown here is derived from an EMBL/GenBank/DDBJ whole genome shotgun (WGS) entry which is preliminary data.</text>
</comment>
<accession>A0A8S4MME2</accession>
<gene>
    <name evidence="6" type="primary">BEGAIN</name>
    <name evidence="6" type="ORF">BLAG_LOCUS25958</name>
</gene>
<feature type="compositionally biased region" description="Polar residues" evidence="5">
    <location>
        <begin position="514"/>
        <end position="525"/>
    </location>
</feature>